<dbReference type="EMBL" id="RBKU01000001">
    <property type="protein sequence ID" value="RKR80931.1"/>
    <property type="molecule type" value="Genomic_DNA"/>
</dbReference>
<dbReference type="InterPro" id="IPR052700">
    <property type="entry name" value="Carb_kinase_PfkB-like"/>
</dbReference>
<evidence type="ECO:0000313" key="5">
    <source>
        <dbReference type="EMBL" id="RKR80931.1"/>
    </source>
</evidence>
<comment type="similarity">
    <text evidence="1">Belongs to the carbohydrate kinase PfkB family.</text>
</comment>
<evidence type="ECO:0000256" key="1">
    <source>
        <dbReference type="ARBA" id="ARBA00010688"/>
    </source>
</evidence>
<feature type="domain" description="Carbohydrate kinase PfkB" evidence="4">
    <location>
        <begin position="26"/>
        <end position="337"/>
    </location>
</feature>
<evidence type="ECO:0000256" key="2">
    <source>
        <dbReference type="ARBA" id="ARBA00022679"/>
    </source>
</evidence>
<dbReference type="InterPro" id="IPR029056">
    <property type="entry name" value="Ribokinase-like"/>
</dbReference>
<dbReference type="GO" id="GO:0016301">
    <property type="term" value="F:kinase activity"/>
    <property type="evidence" value="ECO:0007669"/>
    <property type="project" value="UniProtKB-KW"/>
</dbReference>
<keyword evidence="6" id="KW-1185">Reference proteome</keyword>
<dbReference type="PANTHER" id="PTHR43320">
    <property type="entry name" value="SUGAR KINASE"/>
    <property type="match status" value="1"/>
</dbReference>
<dbReference type="Pfam" id="PF00294">
    <property type="entry name" value="PfkB"/>
    <property type="match status" value="1"/>
</dbReference>
<dbReference type="CDD" id="cd01166">
    <property type="entry name" value="KdgK"/>
    <property type="match status" value="1"/>
</dbReference>
<proteinExistence type="inferred from homology"/>
<name>A0A495IX30_9SPHI</name>
<dbReference type="Proteomes" id="UP000268007">
    <property type="component" value="Unassembled WGS sequence"/>
</dbReference>
<dbReference type="Gene3D" id="3.40.1190.20">
    <property type="match status" value="1"/>
</dbReference>
<reference evidence="5 6" key="1">
    <citation type="submission" date="2018-10" db="EMBL/GenBank/DDBJ databases">
        <title>Genomic Encyclopedia of Archaeal and Bacterial Type Strains, Phase II (KMG-II): from individual species to whole genera.</title>
        <authorList>
            <person name="Goeker M."/>
        </authorList>
    </citation>
    <scope>NUCLEOTIDE SEQUENCE [LARGE SCALE GENOMIC DNA]</scope>
    <source>
        <strain evidence="5 6">DSM 18602</strain>
    </source>
</reference>
<keyword evidence="2" id="KW-0808">Transferase</keyword>
<dbReference type="SUPFAM" id="SSF53613">
    <property type="entry name" value="Ribokinase-like"/>
    <property type="match status" value="1"/>
</dbReference>
<organism evidence="5 6">
    <name type="scientific">Mucilaginibacter gracilis</name>
    <dbReference type="NCBI Taxonomy" id="423350"/>
    <lineage>
        <taxon>Bacteria</taxon>
        <taxon>Pseudomonadati</taxon>
        <taxon>Bacteroidota</taxon>
        <taxon>Sphingobacteriia</taxon>
        <taxon>Sphingobacteriales</taxon>
        <taxon>Sphingobacteriaceae</taxon>
        <taxon>Mucilaginibacter</taxon>
    </lineage>
</organism>
<dbReference type="AlphaFoldDB" id="A0A495IX30"/>
<sequence length="364" mass="39787">MTRSVIIEHYAHNLFIKFNHIKTMSKKVVTLGEIMLRLSTPDFKRFVQSDTFDVTYGGGEANVAAALCNYGLNGTFVSKVPANPIGQAAINHLRRYGVDTQFVARGGKRLGIYFLETGASMRASQVVYDRADASISEVEASEFDFDKIFEGADWFHTTGITPALSDKAAALTLAALKAAKAKGITTSIDLNYRKKLWSKEKAREVMTELCKYVDVCIGNEEDADTTLGFKSAGTDVTKGELNLDGYKDVFKQMKEKFGFKYIASTLRESHSASDNGWSALVYDGAEFYHTKEYNVRIVDRVGSGDSFASGFIYGLVTGLPLADAAEFGVAASAIKHTIPGDLNHATLTEVQELVKGDGSGRVQR</sequence>
<dbReference type="PANTHER" id="PTHR43320:SF2">
    <property type="entry name" value="2-DEHYDRO-3-DEOXYGLUCONOKINASE_2-DEHYDRO-3-DEOXYGALACTONOKINASE"/>
    <property type="match status" value="1"/>
</dbReference>
<evidence type="ECO:0000313" key="6">
    <source>
        <dbReference type="Proteomes" id="UP000268007"/>
    </source>
</evidence>
<gene>
    <name evidence="5" type="ORF">BDD43_1069</name>
</gene>
<evidence type="ECO:0000256" key="3">
    <source>
        <dbReference type="ARBA" id="ARBA00022777"/>
    </source>
</evidence>
<comment type="caution">
    <text evidence="5">The sequence shown here is derived from an EMBL/GenBank/DDBJ whole genome shotgun (WGS) entry which is preliminary data.</text>
</comment>
<dbReference type="InterPro" id="IPR011611">
    <property type="entry name" value="PfkB_dom"/>
</dbReference>
<evidence type="ECO:0000259" key="4">
    <source>
        <dbReference type="Pfam" id="PF00294"/>
    </source>
</evidence>
<protein>
    <submittedName>
        <fullName evidence="5">2-dehydro-3-deoxygluconokinase</fullName>
    </submittedName>
</protein>
<keyword evidence="3 5" id="KW-0418">Kinase</keyword>
<accession>A0A495IX30</accession>